<dbReference type="SUPFAM" id="SSF75304">
    <property type="entry name" value="Amidase signature (AS) enzymes"/>
    <property type="match status" value="1"/>
</dbReference>
<dbReference type="Pfam" id="PF01425">
    <property type="entry name" value="Amidase"/>
    <property type="match status" value="1"/>
</dbReference>
<dbReference type="EMBL" id="CP046172">
    <property type="protein sequence ID" value="QIS15561.1"/>
    <property type="molecule type" value="Genomic_DNA"/>
</dbReference>
<dbReference type="EC" id="3.5.1.4" evidence="3"/>
<dbReference type="InterPro" id="IPR023631">
    <property type="entry name" value="Amidase_dom"/>
</dbReference>
<dbReference type="PROSITE" id="PS00571">
    <property type="entry name" value="AMIDASES"/>
    <property type="match status" value="1"/>
</dbReference>
<keyword evidence="5" id="KW-0378">Hydrolase</keyword>
<gene>
    <name evidence="5" type="ORF">F5544_38700</name>
</gene>
<protein>
    <recommendedName>
        <fullName evidence="3">amidase</fullName>
        <ecNumber evidence="3">3.5.1.4</ecNumber>
    </recommendedName>
</protein>
<comment type="catalytic activity">
    <reaction evidence="1">
        <text>a monocarboxylic acid amide + H2O = a monocarboxylate + NH4(+)</text>
        <dbReference type="Rhea" id="RHEA:12020"/>
        <dbReference type="ChEBI" id="CHEBI:15377"/>
        <dbReference type="ChEBI" id="CHEBI:28938"/>
        <dbReference type="ChEBI" id="CHEBI:35757"/>
        <dbReference type="ChEBI" id="CHEBI:83628"/>
        <dbReference type="EC" id="3.5.1.4"/>
    </reaction>
</comment>
<dbReference type="Proteomes" id="UP000503540">
    <property type="component" value="Chromosome"/>
</dbReference>
<dbReference type="PANTHER" id="PTHR11895">
    <property type="entry name" value="TRANSAMIDASE"/>
    <property type="match status" value="1"/>
</dbReference>
<accession>A0A6G9YQW1</accession>
<dbReference type="InterPro" id="IPR036928">
    <property type="entry name" value="AS_sf"/>
</dbReference>
<name>A0A6G9YQW1_9NOCA</name>
<dbReference type="RefSeq" id="WP_238846891.1">
    <property type="nucleotide sequence ID" value="NZ_CP046172.1"/>
</dbReference>
<dbReference type="Gene3D" id="3.90.1300.10">
    <property type="entry name" value="Amidase signature (AS) domain"/>
    <property type="match status" value="1"/>
</dbReference>
<dbReference type="KEGG" id="nah:F5544_38700"/>
<dbReference type="InterPro" id="IPR020556">
    <property type="entry name" value="Amidase_CS"/>
</dbReference>
<comment type="similarity">
    <text evidence="2">Belongs to the amidase family.</text>
</comment>
<organism evidence="5 6">
    <name type="scientific">Nocardia arthritidis</name>
    <dbReference type="NCBI Taxonomy" id="228602"/>
    <lineage>
        <taxon>Bacteria</taxon>
        <taxon>Bacillati</taxon>
        <taxon>Actinomycetota</taxon>
        <taxon>Actinomycetes</taxon>
        <taxon>Mycobacteriales</taxon>
        <taxon>Nocardiaceae</taxon>
        <taxon>Nocardia</taxon>
    </lineage>
</organism>
<reference evidence="5 6" key="1">
    <citation type="journal article" date="2019" name="ACS Chem. Biol.">
        <title>Identification and Mobilization of a Cryptic Antibiotic Biosynthesis Gene Locus from a Human-Pathogenic Nocardia Isolate.</title>
        <authorList>
            <person name="Herisse M."/>
            <person name="Ishida K."/>
            <person name="Porter J.L."/>
            <person name="Howden B."/>
            <person name="Hertweck C."/>
            <person name="Stinear T.P."/>
            <person name="Pidot S.J."/>
        </authorList>
    </citation>
    <scope>NUCLEOTIDE SEQUENCE [LARGE SCALE GENOMIC DNA]</scope>
    <source>
        <strain evidence="5 6">AUSMDU00012717</strain>
    </source>
</reference>
<evidence type="ECO:0000259" key="4">
    <source>
        <dbReference type="Pfam" id="PF01425"/>
    </source>
</evidence>
<dbReference type="GO" id="GO:0004040">
    <property type="term" value="F:amidase activity"/>
    <property type="evidence" value="ECO:0007669"/>
    <property type="project" value="UniProtKB-EC"/>
</dbReference>
<dbReference type="PANTHER" id="PTHR11895:SF7">
    <property type="entry name" value="GLUTAMYL-TRNA(GLN) AMIDOTRANSFERASE SUBUNIT A, MITOCHONDRIAL"/>
    <property type="match status" value="1"/>
</dbReference>
<dbReference type="InterPro" id="IPR000120">
    <property type="entry name" value="Amidase"/>
</dbReference>
<proteinExistence type="inferred from homology"/>
<dbReference type="AlphaFoldDB" id="A0A6G9YQW1"/>
<feature type="domain" description="Amidase" evidence="4">
    <location>
        <begin position="30"/>
        <end position="433"/>
    </location>
</feature>
<evidence type="ECO:0000313" key="5">
    <source>
        <dbReference type="EMBL" id="QIS15561.1"/>
    </source>
</evidence>
<evidence type="ECO:0000313" key="6">
    <source>
        <dbReference type="Proteomes" id="UP000503540"/>
    </source>
</evidence>
<evidence type="ECO:0000256" key="2">
    <source>
        <dbReference type="ARBA" id="ARBA00009199"/>
    </source>
</evidence>
<evidence type="ECO:0000256" key="3">
    <source>
        <dbReference type="ARBA" id="ARBA00012922"/>
    </source>
</evidence>
<keyword evidence="6" id="KW-1185">Reference proteome</keyword>
<sequence length="460" mass="48468">MADDTGDAACLGLREMAAAIARRELSSRDAVSRSLERIQESQRDLNAFRIVRERALTEAAEADALVSAGERPPLLGVPIAVKDNLHIAGEPTAYGCAGTFPKQSADSAVVRRLRDAGAIVVGKTNMCELGRWPFTSGPAFGVTRNPWNLDRTPGGSSGGSAAAVAARLVPAALGSDVGGSIRIPAAWTNLVGIRPTRPARPEMLSAAFPSELNIVGPLARTVSDAALLLDIIHPERAAEIAVRPCRIAVARRAIFPPGPAPLHADIEAGLLRTAAALRGLGHEVSDAESPQDWLVGLNFFTRAANQAGRVASALAEAELDERTRAYTRFGSIIGPLAALAGRTESRSARKIGAVFETCDIVLAPTVPIPALPADCIDMLDDPATRTAVITAFQYTWPWSVLGWPSISIPGGFDSDDIPIGVQLLGPPGSDQLLISVAGQLESELRWDLRSPPYPVHSVVA</sequence>
<evidence type="ECO:0000256" key="1">
    <source>
        <dbReference type="ARBA" id="ARBA00001311"/>
    </source>
</evidence>